<dbReference type="EMBL" id="NPEU01000036">
    <property type="protein sequence ID" value="RAI40639.1"/>
    <property type="molecule type" value="Genomic_DNA"/>
</dbReference>
<evidence type="ECO:0000313" key="2">
    <source>
        <dbReference type="EMBL" id="RAI40639.1"/>
    </source>
</evidence>
<sequence length="172" mass="19000">MPIEAHYSKPKLAVMAAVFGLFPILGIAALAMEIYLRTIGEETGPIDYELFLFVPILLLLTPLVVRYIRRIFDNAAVLSVDDSGLYDRRWLDRPIPWDKITWSGVSRIGVQSSIWLKLAVPVSDFTAGGSKRMLASLGAFTGVLVLNCTDLDVRAEEIQASIEGYLPPKPPP</sequence>
<feature type="transmembrane region" description="Helical" evidence="1">
    <location>
        <begin position="12"/>
        <end position="36"/>
    </location>
</feature>
<name>A0A327KP68_9BRAD</name>
<keyword evidence="1" id="KW-0472">Membrane</keyword>
<reference evidence="2 3" key="1">
    <citation type="submission" date="2017-07" db="EMBL/GenBank/DDBJ databases">
        <title>Draft Genome Sequences of Select Purple Nonsulfur Bacteria.</title>
        <authorList>
            <person name="Lasarre B."/>
            <person name="Mckinlay J.B."/>
        </authorList>
    </citation>
    <scope>NUCLEOTIDE SEQUENCE [LARGE SCALE GENOMIC DNA]</scope>
    <source>
        <strain evidence="2 3">DSM 11907</strain>
    </source>
</reference>
<accession>A0A327KP68</accession>
<evidence type="ECO:0008006" key="4">
    <source>
        <dbReference type="Google" id="ProtNLM"/>
    </source>
</evidence>
<keyword evidence="1" id="KW-1133">Transmembrane helix</keyword>
<dbReference type="OrthoDB" id="4761879at2"/>
<organism evidence="2 3">
    <name type="scientific">Rhodoplanes elegans</name>
    <dbReference type="NCBI Taxonomy" id="29408"/>
    <lineage>
        <taxon>Bacteria</taxon>
        <taxon>Pseudomonadati</taxon>
        <taxon>Pseudomonadota</taxon>
        <taxon>Alphaproteobacteria</taxon>
        <taxon>Hyphomicrobiales</taxon>
        <taxon>Nitrobacteraceae</taxon>
        <taxon>Rhodoplanes</taxon>
    </lineage>
</organism>
<dbReference type="RefSeq" id="WP_111356159.1">
    <property type="nucleotide sequence ID" value="NZ_NHSK01000062.1"/>
</dbReference>
<proteinExistence type="predicted"/>
<evidence type="ECO:0000313" key="3">
    <source>
        <dbReference type="Proteomes" id="UP000248863"/>
    </source>
</evidence>
<keyword evidence="3" id="KW-1185">Reference proteome</keyword>
<gene>
    <name evidence="2" type="ORF">CH338_05660</name>
</gene>
<feature type="transmembrane region" description="Helical" evidence="1">
    <location>
        <begin position="48"/>
        <end position="68"/>
    </location>
</feature>
<dbReference type="Proteomes" id="UP000248863">
    <property type="component" value="Unassembled WGS sequence"/>
</dbReference>
<comment type="caution">
    <text evidence="2">The sequence shown here is derived from an EMBL/GenBank/DDBJ whole genome shotgun (WGS) entry which is preliminary data.</text>
</comment>
<keyword evidence="1" id="KW-0812">Transmembrane</keyword>
<protein>
    <recommendedName>
        <fullName evidence="4">DUF304 domain-containing protein</fullName>
    </recommendedName>
</protein>
<dbReference type="AlphaFoldDB" id="A0A327KP68"/>
<evidence type="ECO:0000256" key="1">
    <source>
        <dbReference type="SAM" id="Phobius"/>
    </source>
</evidence>